<comment type="caution">
    <text evidence="1">The sequence shown here is derived from an EMBL/GenBank/DDBJ whole genome shotgun (WGS) entry which is preliminary data.</text>
</comment>
<gene>
    <name evidence="1" type="ORF">PACLA_8A080080</name>
</gene>
<evidence type="ECO:0000313" key="1">
    <source>
        <dbReference type="EMBL" id="CAB4000308.1"/>
    </source>
</evidence>
<sequence>MEADVSAIIRKELGNVVVLLIMLESTVRIVVNPYGGMIRFPGIVNNELFQVKGPFNHPTAKNVCNAFGARQPSRQDIARIAREAGYGICKPSGNKSAKKSKFEDLADEEKVRIKEFLHVLDTFCIGDAAYHELSEIEGGLQRSYLIKHHNKNPRRFGGSSNEF</sequence>
<organism evidence="1 2">
    <name type="scientific">Paramuricea clavata</name>
    <name type="common">Red gorgonian</name>
    <name type="synonym">Violescent sea-whip</name>
    <dbReference type="NCBI Taxonomy" id="317549"/>
    <lineage>
        <taxon>Eukaryota</taxon>
        <taxon>Metazoa</taxon>
        <taxon>Cnidaria</taxon>
        <taxon>Anthozoa</taxon>
        <taxon>Octocorallia</taxon>
        <taxon>Malacalcyonacea</taxon>
        <taxon>Plexauridae</taxon>
        <taxon>Paramuricea</taxon>
    </lineage>
</organism>
<name>A0A7D9E4A9_PARCT</name>
<evidence type="ECO:0000313" key="2">
    <source>
        <dbReference type="Proteomes" id="UP001152795"/>
    </source>
</evidence>
<accession>A0A7D9E4A9</accession>
<proteinExistence type="predicted"/>
<dbReference type="Proteomes" id="UP001152795">
    <property type="component" value="Unassembled WGS sequence"/>
</dbReference>
<keyword evidence="2" id="KW-1185">Reference proteome</keyword>
<dbReference type="AlphaFoldDB" id="A0A7D9E4A9"/>
<protein>
    <submittedName>
        <fullName evidence="1">Uncharacterized protein</fullName>
    </submittedName>
</protein>
<dbReference type="EMBL" id="CACRXK020003803">
    <property type="protein sequence ID" value="CAB4000308.1"/>
    <property type="molecule type" value="Genomic_DNA"/>
</dbReference>
<reference evidence="1" key="1">
    <citation type="submission" date="2020-04" db="EMBL/GenBank/DDBJ databases">
        <authorList>
            <person name="Alioto T."/>
            <person name="Alioto T."/>
            <person name="Gomez Garrido J."/>
        </authorList>
    </citation>
    <scope>NUCLEOTIDE SEQUENCE</scope>
    <source>
        <strain evidence="1">A484AB</strain>
    </source>
</reference>